<dbReference type="EMBL" id="CP036264">
    <property type="protein sequence ID" value="QEG02217.1"/>
    <property type="molecule type" value="Genomic_DNA"/>
</dbReference>
<evidence type="ECO:0000256" key="1">
    <source>
        <dbReference type="SAM" id="SignalP"/>
    </source>
</evidence>
<feature type="chain" id="PRO_5022751189" description="Secreted protein" evidence="1">
    <location>
        <begin position="22"/>
        <end position="193"/>
    </location>
</feature>
<dbReference type="RefSeq" id="WP_147871186.1">
    <property type="nucleotide sequence ID" value="NZ_CP036264.1"/>
</dbReference>
<feature type="signal peptide" evidence="1">
    <location>
        <begin position="1"/>
        <end position="21"/>
    </location>
</feature>
<reference evidence="2 3" key="1">
    <citation type="submission" date="2019-02" db="EMBL/GenBank/DDBJ databases">
        <title>Planctomycetal bacteria perform biofilm scaping via a novel small molecule.</title>
        <authorList>
            <person name="Jeske O."/>
            <person name="Boedeker C."/>
            <person name="Wiegand S."/>
            <person name="Breitling P."/>
            <person name="Kallscheuer N."/>
            <person name="Jogler M."/>
            <person name="Rohde M."/>
            <person name="Petersen J."/>
            <person name="Medema M.H."/>
            <person name="Surup F."/>
            <person name="Jogler C."/>
        </authorList>
    </citation>
    <scope>NUCLEOTIDE SEQUENCE [LARGE SCALE GENOMIC DNA]</scope>
    <source>
        <strain evidence="2 3">Mal15</strain>
    </source>
</reference>
<dbReference type="AlphaFoldDB" id="A0A5B9MQG7"/>
<dbReference type="KEGG" id="smam:Mal15_63020"/>
<proteinExistence type="predicted"/>
<evidence type="ECO:0008006" key="4">
    <source>
        <dbReference type="Google" id="ProtNLM"/>
    </source>
</evidence>
<evidence type="ECO:0000313" key="3">
    <source>
        <dbReference type="Proteomes" id="UP000321353"/>
    </source>
</evidence>
<protein>
    <recommendedName>
        <fullName evidence="4">Secreted protein</fullName>
    </recommendedName>
</protein>
<evidence type="ECO:0000313" key="2">
    <source>
        <dbReference type="EMBL" id="QEG02217.1"/>
    </source>
</evidence>
<keyword evidence="1" id="KW-0732">Signal</keyword>
<sequence length="193" mass="20311" precursor="true">MSRLMLPLAVLGLLVCSVVSAEESAKKKKADAGLKAGDAIGAFYVTKVCGAEDDGVEQGEKLCYRCKYGSRPMVMVFARDTGGKLNELVKEIDAAVKANEEAELKGFVTLMGKDAEALKDTATKVAETSGATSVPVVIANDHETGPSNYKIDEKAAVTVVIANDSKVVAARKFNKADKVNVAAVMKAVNKAIN</sequence>
<gene>
    <name evidence="2" type="ORF">Mal15_63020</name>
</gene>
<name>A0A5B9MQG7_9BACT</name>
<accession>A0A5B9MQG7</accession>
<dbReference type="Proteomes" id="UP000321353">
    <property type="component" value="Chromosome"/>
</dbReference>
<organism evidence="2 3">
    <name type="scientific">Stieleria maiorica</name>
    <dbReference type="NCBI Taxonomy" id="2795974"/>
    <lineage>
        <taxon>Bacteria</taxon>
        <taxon>Pseudomonadati</taxon>
        <taxon>Planctomycetota</taxon>
        <taxon>Planctomycetia</taxon>
        <taxon>Pirellulales</taxon>
        <taxon>Pirellulaceae</taxon>
        <taxon>Stieleria</taxon>
    </lineage>
</organism>
<keyword evidence="3" id="KW-1185">Reference proteome</keyword>